<dbReference type="Proteomes" id="UP001209654">
    <property type="component" value="Unassembled WGS sequence"/>
</dbReference>
<evidence type="ECO:0000313" key="3">
    <source>
        <dbReference type="Proteomes" id="UP001209654"/>
    </source>
</evidence>
<name>A0ABQ5MV75_9MICC</name>
<accession>A0ABQ5MV75</accession>
<evidence type="ECO:0008006" key="4">
    <source>
        <dbReference type="Google" id="ProtNLM"/>
    </source>
</evidence>
<keyword evidence="1" id="KW-0812">Transmembrane</keyword>
<gene>
    <name evidence="2" type="ORF">AHIS1636_23180</name>
</gene>
<evidence type="ECO:0000313" key="2">
    <source>
        <dbReference type="EMBL" id="GLB67878.1"/>
    </source>
</evidence>
<organism evidence="2 3">
    <name type="scientific">Arthrobacter mangrovi</name>
    <dbReference type="NCBI Taxonomy" id="2966350"/>
    <lineage>
        <taxon>Bacteria</taxon>
        <taxon>Bacillati</taxon>
        <taxon>Actinomycetota</taxon>
        <taxon>Actinomycetes</taxon>
        <taxon>Micrococcales</taxon>
        <taxon>Micrococcaceae</taxon>
        <taxon>Arthrobacter</taxon>
    </lineage>
</organism>
<proteinExistence type="predicted"/>
<keyword evidence="1" id="KW-0472">Membrane</keyword>
<feature type="transmembrane region" description="Helical" evidence="1">
    <location>
        <begin position="50"/>
        <end position="69"/>
    </location>
</feature>
<sequence>MDKRFFHTVEALRYSRPEAPAVSWGRAFFVSLDFISAEPPRVRARGFRSAAVMFGAGALVLGLFSGPAATAAPIEPPPSPETSAPATAEIPDSDFTATWDGVVAGKPTVGQKLSVATPVLSPSGTVAYQWYRGTSAISGAVSSSYTLTPADAAQTLSVTVTATGTGMNPLTLASKSIVVAKGTFTAAPAPAIAGTAKVGSKLTANPGTWSPSGATLAYQWYRGSSAIGGATARTYTPAAADNGQYLKVRVRATRTGYTTLDRWSVSRKVAAGSIVATKTLSISGSARYGQTLKVSQGWTAGSKIAYQWYSNGKAVKGATKSSLYLGSGYVGTKITVRVTVSKAGYITRKATSPTVTVGKASMATKSVPTISGTKKAGYTLTASKGTYSATPSSYTYQWYRNGAAISGAKYRTYKLTTADNGKKITVRVTARKTGYHNRAATSAAVEIPAPPRTVISRDGTYRVGTDIKPGLYKATGTGNGCYWTTMSGFSGSYDDVNGSYYGSARTYVQITSADRGFETSGCGKWTTVPKTGANASKITADGTYRVGIDIKPGLYKATGSGDDCSWTTLTGFTGHSDEMKNLYYGPARTYVHITSADRGFETSGCGTWILAPATGANASKITADGTYRVGIDIKPGLYKATGSGDDCSWTTLTGFAGHSDEMKNFYYGPARTYVHITSADRGFETSGCGTWILAPATGVNASKITADGTYRVGVDIRPGLYQASGTGNSCYWTTLSGFTGDFDDVIENYYGSARTYVEIPSVAKGFEVEDCGTLTRVS</sequence>
<dbReference type="EMBL" id="BRVS01000009">
    <property type="protein sequence ID" value="GLB67878.1"/>
    <property type="molecule type" value="Genomic_DNA"/>
</dbReference>
<comment type="caution">
    <text evidence="2">The sequence shown here is derived from an EMBL/GenBank/DDBJ whole genome shotgun (WGS) entry which is preliminary data.</text>
</comment>
<keyword evidence="1" id="KW-1133">Transmembrane helix</keyword>
<keyword evidence="3" id="KW-1185">Reference proteome</keyword>
<evidence type="ECO:0000256" key="1">
    <source>
        <dbReference type="SAM" id="Phobius"/>
    </source>
</evidence>
<dbReference type="Gene3D" id="2.60.40.2700">
    <property type="match status" value="4"/>
</dbReference>
<reference evidence="2 3" key="1">
    <citation type="journal article" date="2023" name="Int. J. Syst. Evol. Microbiol.">
        <title>Arthrobacter mangrovi sp. nov., an actinobacterium isolated from the rhizosphere of a mangrove.</title>
        <authorList>
            <person name="Hamada M."/>
            <person name="Saitou S."/>
            <person name="Enomoto N."/>
            <person name="Nanri K."/>
            <person name="Hidaka K."/>
            <person name="Miura T."/>
            <person name="Tamura T."/>
        </authorList>
    </citation>
    <scope>NUCLEOTIDE SEQUENCE [LARGE SCALE GENOMIC DNA]</scope>
    <source>
        <strain evidence="2 3">NBRC 112813</strain>
    </source>
</reference>
<protein>
    <recommendedName>
        <fullName evidence="4">Ig-like domain-containing protein</fullName>
    </recommendedName>
</protein>